<gene>
    <name evidence="9" type="ORF">LP52_17770</name>
</gene>
<evidence type="ECO:0000256" key="3">
    <source>
        <dbReference type="ARBA" id="ARBA00022475"/>
    </source>
</evidence>
<sequence length="308" mass="33449">MGRYALRRLLQAVPVVVGTTLLIYWMMWALPGDPFAGRCGERACPQDYIEAMNAQFMLDQPLLVQYSAYMANLVQFDFGVTYNMVPVSTLIAQALPVTLRLALIALAVEAVVGIVAGVIAGLRRNGYFDTLVFVSTLVALSVPIFVIARFAQWGLGVNLGWISPTVSNEATWAELLVPGAVIATTTTAVLARLARTTIAENLRADYVRTAIAKGLPRSRVIGVHVLRNSLIPLITLLGLDLGSLMVGAVVTEGIFNINGLGGLVYNHILRLDSTVVVPVATLFVLIYIFANLVVDLFYGVLDPRIRYE</sequence>
<dbReference type="CDD" id="cd06261">
    <property type="entry name" value="TM_PBP2"/>
    <property type="match status" value="1"/>
</dbReference>
<feature type="transmembrane region" description="Helical" evidence="7">
    <location>
        <begin position="12"/>
        <end position="30"/>
    </location>
</feature>
<dbReference type="PANTHER" id="PTHR43163:SF7">
    <property type="entry name" value="DIPEPTIDE-TRANSPORT INTEGRAL MEMBRANE PROTEIN ABC TRANSPORTER DPPB-RELATED"/>
    <property type="match status" value="1"/>
</dbReference>
<keyword evidence="4 7" id="KW-0812">Transmembrane</keyword>
<evidence type="ECO:0000256" key="7">
    <source>
        <dbReference type="RuleBase" id="RU363032"/>
    </source>
</evidence>
<dbReference type="SUPFAM" id="SSF161098">
    <property type="entry name" value="MetI-like"/>
    <property type="match status" value="1"/>
</dbReference>
<dbReference type="Pfam" id="PF19300">
    <property type="entry name" value="BPD_transp_1_N"/>
    <property type="match status" value="1"/>
</dbReference>
<comment type="caution">
    <text evidence="9">The sequence shown here is derived from an EMBL/GenBank/DDBJ whole genome shotgun (WGS) entry which is preliminary data.</text>
</comment>
<feature type="transmembrane region" description="Helical" evidence="7">
    <location>
        <begin position="97"/>
        <end position="119"/>
    </location>
</feature>
<dbReference type="AlphaFoldDB" id="A0A0C2JLH4"/>
<feature type="transmembrane region" description="Helical" evidence="7">
    <location>
        <begin position="175"/>
        <end position="194"/>
    </location>
</feature>
<feature type="transmembrane region" description="Helical" evidence="7">
    <location>
        <begin position="230"/>
        <end position="255"/>
    </location>
</feature>
<comment type="similarity">
    <text evidence="7">Belongs to the binding-protein-dependent transport system permease family.</text>
</comment>
<accession>A0A0C2JLH4</accession>
<feature type="transmembrane region" description="Helical" evidence="7">
    <location>
        <begin position="131"/>
        <end position="155"/>
    </location>
</feature>
<dbReference type="InterPro" id="IPR035906">
    <property type="entry name" value="MetI-like_sf"/>
</dbReference>
<evidence type="ECO:0000256" key="6">
    <source>
        <dbReference type="ARBA" id="ARBA00023136"/>
    </source>
</evidence>
<dbReference type="PANTHER" id="PTHR43163">
    <property type="entry name" value="DIPEPTIDE TRANSPORT SYSTEM PERMEASE PROTEIN DPPB-RELATED"/>
    <property type="match status" value="1"/>
</dbReference>
<feature type="domain" description="ABC transmembrane type-1" evidence="8">
    <location>
        <begin position="95"/>
        <end position="298"/>
    </location>
</feature>
<evidence type="ECO:0000256" key="4">
    <source>
        <dbReference type="ARBA" id="ARBA00022692"/>
    </source>
</evidence>
<reference evidence="10" key="1">
    <citation type="journal article" date="2015" name="Chem. Biol.">
        <title>Structure, bioactivity, and resistance mechanism of streptomonomicin, an unusual lasso Peptide from an understudied halophilic actinomycete.</title>
        <authorList>
            <person name="Metelev M."/>
            <person name="Tietz J.I."/>
            <person name="Melby J.O."/>
            <person name="Blair P.M."/>
            <person name="Zhu L."/>
            <person name="Livnat I."/>
            <person name="Severinov K."/>
            <person name="Mitchell D.A."/>
        </authorList>
    </citation>
    <scope>NUCLEOTIDE SEQUENCE [LARGE SCALE GENOMIC DNA]</scope>
    <source>
        <strain evidence="10">YIM 90003</strain>
    </source>
</reference>
<evidence type="ECO:0000313" key="10">
    <source>
        <dbReference type="Proteomes" id="UP000031675"/>
    </source>
</evidence>
<dbReference type="GO" id="GO:0055085">
    <property type="term" value="P:transmembrane transport"/>
    <property type="evidence" value="ECO:0007669"/>
    <property type="project" value="InterPro"/>
</dbReference>
<dbReference type="PROSITE" id="PS50928">
    <property type="entry name" value="ABC_TM1"/>
    <property type="match status" value="1"/>
</dbReference>
<dbReference type="OrthoDB" id="9778910at2"/>
<dbReference type="Gene3D" id="1.10.3720.10">
    <property type="entry name" value="MetI-like"/>
    <property type="match status" value="1"/>
</dbReference>
<keyword evidence="10" id="KW-1185">Reference proteome</keyword>
<organism evidence="9 10">
    <name type="scientific">Streptomonospora alba</name>
    <dbReference type="NCBI Taxonomy" id="183763"/>
    <lineage>
        <taxon>Bacteria</taxon>
        <taxon>Bacillati</taxon>
        <taxon>Actinomycetota</taxon>
        <taxon>Actinomycetes</taxon>
        <taxon>Streptosporangiales</taxon>
        <taxon>Nocardiopsidaceae</taxon>
        <taxon>Streptomonospora</taxon>
    </lineage>
</organism>
<dbReference type="InterPro" id="IPR000515">
    <property type="entry name" value="MetI-like"/>
</dbReference>
<comment type="subcellular location">
    <subcellularLocation>
        <location evidence="1 7">Cell membrane</location>
        <topology evidence="1 7">Multi-pass membrane protein</topology>
    </subcellularLocation>
</comment>
<feature type="transmembrane region" description="Helical" evidence="7">
    <location>
        <begin position="275"/>
        <end position="301"/>
    </location>
</feature>
<dbReference type="EMBL" id="JROO01000033">
    <property type="protein sequence ID" value="KIH97677.1"/>
    <property type="molecule type" value="Genomic_DNA"/>
</dbReference>
<name>A0A0C2JLH4_9ACTN</name>
<proteinExistence type="inferred from homology"/>
<keyword evidence="5 7" id="KW-1133">Transmembrane helix</keyword>
<evidence type="ECO:0000256" key="1">
    <source>
        <dbReference type="ARBA" id="ARBA00004651"/>
    </source>
</evidence>
<evidence type="ECO:0000256" key="5">
    <source>
        <dbReference type="ARBA" id="ARBA00022989"/>
    </source>
</evidence>
<dbReference type="RefSeq" id="WP_040275133.1">
    <property type="nucleotide sequence ID" value="NZ_JROO01000033.1"/>
</dbReference>
<keyword evidence="2 7" id="KW-0813">Transport</keyword>
<dbReference type="Pfam" id="PF00528">
    <property type="entry name" value="BPD_transp_1"/>
    <property type="match status" value="1"/>
</dbReference>
<evidence type="ECO:0000256" key="2">
    <source>
        <dbReference type="ARBA" id="ARBA00022448"/>
    </source>
</evidence>
<evidence type="ECO:0000313" key="9">
    <source>
        <dbReference type="EMBL" id="KIH97677.1"/>
    </source>
</evidence>
<dbReference type="Proteomes" id="UP000031675">
    <property type="component" value="Unassembled WGS sequence"/>
</dbReference>
<dbReference type="STRING" id="183763.LP52_17770"/>
<dbReference type="InterPro" id="IPR045621">
    <property type="entry name" value="BPD_transp_1_N"/>
</dbReference>
<keyword evidence="3" id="KW-1003">Cell membrane</keyword>
<protein>
    <submittedName>
        <fullName evidence="9">ABC transporter permease</fullName>
    </submittedName>
</protein>
<dbReference type="GO" id="GO:0005886">
    <property type="term" value="C:plasma membrane"/>
    <property type="evidence" value="ECO:0007669"/>
    <property type="project" value="UniProtKB-SubCell"/>
</dbReference>
<evidence type="ECO:0000259" key="8">
    <source>
        <dbReference type="PROSITE" id="PS50928"/>
    </source>
</evidence>
<keyword evidence="6 7" id="KW-0472">Membrane</keyword>